<dbReference type="InterPro" id="IPR014777">
    <property type="entry name" value="4pyrrole_Mease_sub1"/>
</dbReference>
<dbReference type="Gene3D" id="3.40.1010.10">
    <property type="entry name" value="Cobalt-precorrin-4 Transmethylase, Domain 1"/>
    <property type="match status" value="1"/>
</dbReference>
<dbReference type="SUPFAM" id="SSF53790">
    <property type="entry name" value="Tetrapyrrole methylase"/>
    <property type="match status" value="1"/>
</dbReference>
<dbReference type="GO" id="GO:0032259">
    <property type="term" value="P:methylation"/>
    <property type="evidence" value="ECO:0007669"/>
    <property type="project" value="UniProtKB-KW"/>
</dbReference>
<dbReference type="InterPro" id="IPR035996">
    <property type="entry name" value="4pyrrol_Methylase_sf"/>
</dbReference>
<dbReference type="Pfam" id="PF00590">
    <property type="entry name" value="TP_methylase"/>
    <property type="match status" value="1"/>
</dbReference>
<dbReference type="AlphaFoldDB" id="A0A3B0V322"/>
<dbReference type="GO" id="GO:0008168">
    <property type="term" value="F:methyltransferase activity"/>
    <property type="evidence" value="ECO:0007669"/>
    <property type="project" value="UniProtKB-KW"/>
</dbReference>
<keyword evidence="2" id="KW-0808">Transferase</keyword>
<accession>A0A3B0V322</accession>
<sequence length="225" mass="24887">VADRWLIKSNPTGESLGRFYAQGKRRIDSYLEMVECILTAVRSNKQVCALFYGHPGIFVWPSHEVIKRAREEGFPAVMLPGISAEDCLFADLGIDPAREGCQSYEATDFLVRGRQIDKTAGLILWQIGVVGNLKAPTEGRVPGLALLQTVLLDLYDSEHLVYIYEAAQIQNQASEMQCVPLSDLSGAAVTAVSTLYIPPYKPAQLNINMLQQLGLSIDDIQWSEN</sequence>
<dbReference type="EMBL" id="UOEU01000424">
    <property type="protein sequence ID" value="VAW33152.1"/>
    <property type="molecule type" value="Genomic_DNA"/>
</dbReference>
<proteinExistence type="predicted"/>
<evidence type="ECO:0000313" key="2">
    <source>
        <dbReference type="EMBL" id="VAW33152.1"/>
    </source>
</evidence>
<gene>
    <name evidence="2" type="ORF">MNBD_CHLOROFLEXI01-1831</name>
</gene>
<feature type="non-terminal residue" evidence="2">
    <location>
        <position position="1"/>
    </location>
</feature>
<evidence type="ECO:0000259" key="1">
    <source>
        <dbReference type="Pfam" id="PF00590"/>
    </source>
</evidence>
<protein>
    <submittedName>
        <fullName evidence="2">Uroporphyrin-III C/tetrapyrrole (Corrin/Porphyrin) methyltransferase</fullName>
    </submittedName>
</protein>
<organism evidence="2">
    <name type="scientific">hydrothermal vent metagenome</name>
    <dbReference type="NCBI Taxonomy" id="652676"/>
    <lineage>
        <taxon>unclassified sequences</taxon>
        <taxon>metagenomes</taxon>
        <taxon>ecological metagenomes</taxon>
    </lineage>
</organism>
<dbReference type="CDD" id="cd19916">
    <property type="entry name" value="OphMA_like"/>
    <property type="match status" value="1"/>
</dbReference>
<feature type="domain" description="Tetrapyrrole methylase" evidence="1">
    <location>
        <begin position="23"/>
        <end position="167"/>
    </location>
</feature>
<reference evidence="2" key="1">
    <citation type="submission" date="2018-06" db="EMBL/GenBank/DDBJ databases">
        <authorList>
            <person name="Zhirakovskaya E."/>
        </authorList>
    </citation>
    <scope>NUCLEOTIDE SEQUENCE</scope>
</reference>
<name>A0A3B0V322_9ZZZZ</name>
<keyword evidence="2" id="KW-0489">Methyltransferase</keyword>
<dbReference type="InterPro" id="IPR000878">
    <property type="entry name" value="4pyrrol_Mease"/>
</dbReference>